<keyword evidence="2" id="KW-0472">Membrane</keyword>
<feature type="transmembrane region" description="Helical" evidence="2">
    <location>
        <begin position="7"/>
        <end position="25"/>
    </location>
</feature>
<keyword evidence="4" id="KW-1185">Reference proteome</keyword>
<keyword evidence="2" id="KW-0812">Transmembrane</keyword>
<dbReference type="EMBL" id="BAEE01000021">
    <property type="protein sequence ID" value="GAB08784.1"/>
    <property type="molecule type" value="Genomic_DNA"/>
</dbReference>
<accession>G7GYV9</accession>
<reference evidence="3 4" key="1">
    <citation type="submission" date="2011-11" db="EMBL/GenBank/DDBJ databases">
        <title>Whole genome shotgun sequence of Gordonia araii NBRC 100433.</title>
        <authorList>
            <person name="Yoshida Y."/>
            <person name="Hosoyama A."/>
            <person name="Tsuchikane K."/>
            <person name="Katsumata H."/>
            <person name="Yamazaki S."/>
            <person name="Fujita N."/>
        </authorList>
    </citation>
    <scope>NUCLEOTIDE SEQUENCE [LARGE SCALE GENOMIC DNA]</scope>
    <source>
        <strain evidence="3 4">NBRC 100433</strain>
    </source>
</reference>
<comment type="caution">
    <text evidence="3">The sequence shown here is derived from an EMBL/GenBank/DDBJ whole genome shotgun (WGS) entry which is preliminary data.</text>
</comment>
<protein>
    <submittedName>
        <fullName evidence="3">Uncharacterized protein</fullName>
    </submittedName>
</protein>
<keyword evidence="2" id="KW-1133">Transmembrane helix</keyword>
<feature type="transmembrane region" description="Helical" evidence="2">
    <location>
        <begin position="31"/>
        <end position="50"/>
    </location>
</feature>
<sequence>MDSDPIPRVVIAVVVGALGLVVAALSSNVVLRLVAIAIAALTVLVCLGSLRRRHRREAIWTLVLVPVLALLVGIPTVVVAGAINGSAEPRVGDPGFTPRTKAAPRAAPTTERVPANLNAALRDAPDRADRLVPNGSATVLRVNLRDTWISVDVFDPRTGEEVSSSRSTGSDWSDSRKRRASDRRTFARSEIAALDLDRARGEVLEVGAKLKLVDESPHASDGITLKRRYQDDKFVAEYSISGSTIEVDDHGRIPETTGAAVLETMLPVARRVMVEAGLDVRAPIIGRFDFRAFDDAASSVSATSVQNSGGIAIRFAGGPINEIVIVPGQFPIVRPITRRGDSAGFPLAALTSETLLKVRGDVMARAKAPAYDADLVGLEVGPVPGARHDGVFIRMQVGPVSHRTGGIFTLDGRWIRDGRY</sequence>
<dbReference type="RefSeq" id="WP_007320861.1">
    <property type="nucleotide sequence ID" value="NZ_BAEE01000021.1"/>
</dbReference>
<organism evidence="3 4">
    <name type="scientific">Gordonia araii NBRC 100433</name>
    <dbReference type="NCBI Taxonomy" id="1073574"/>
    <lineage>
        <taxon>Bacteria</taxon>
        <taxon>Bacillati</taxon>
        <taxon>Actinomycetota</taxon>
        <taxon>Actinomycetes</taxon>
        <taxon>Mycobacteriales</taxon>
        <taxon>Gordoniaceae</taxon>
        <taxon>Gordonia</taxon>
    </lineage>
</organism>
<dbReference type="OrthoDB" id="4503394at2"/>
<gene>
    <name evidence="3" type="ORF">GOARA_021_00210</name>
</gene>
<dbReference type="STRING" id="1073574.GOARA_021_00210"/>
<evidence type="ECO:0000313" key="3">
    <source>
        <dbReference type="EMBL" id="GAB08784.1"/>
    </source>
</evidence>
<name>G7GYV9_9ACTN</name>
<proteinExistence type="predicted"/>
<evidence type="ECO:0000313" key="4">
    <source>
        <dbReference type="Proteomes" id="UP000035088"/>
    </source>
</evidence>
<feature type="transmembrane region" description="Helical" evidence="2">
    <location>
        <begin position="62"/>
        <end position="83"/>
    </location>
</feature>
<dbReference type="AlphaFoldDB" id="G7GYV9"/>
<dbReference type="Proteomes" id="UP000035088">
    <property type="component" value="Unassembled WGS sequence"/>
</dbReference>
<evidence type="ECO:0000256" key="2">
    <source>
        <dbReference type="SAM" id="Phobius"/>
    </source>
</evidence>
<feature type="region of interest" description="Disordered" evidence="1">
    <location>
        <begin position="159"/>
        <end position="181"/>
    </location>
</feature>
<evidence type="ECO:0000256" key="1">
    <source>
        <dbReference type="SAM" id="MobiDB-lite"/>
    </source>
</evidence>